<evidence type="ECO:0008006" key="4">
    <source>
        <dbReference type="Google" id="ProtNLM"/>
    </source>
</evidence>
<accession>A0A1I5SIP5</accession>
<sequence length="64" mass="7068">MMGYGGGLIWFVVLAALTVIPFWKLLPRYGLPAPVALLAILPVGALILLWIIAFRDEFRDRQGG</sequence>
<dbReference type="RefSeq" id="WP_245759270.1">
    <property type="nucleotide sequence ID" value="NZ_FOXA01000011.1"/>
</dbReference>
<organism evidence="2 3">
    <name type="scientific">Tranquillimonas alkanivorans</name>
    <dbReference type="NCBI Taxonomy" id="441119"/>
    <lineage>
        <taxon>Bacteria</taxon>
        <taxon>Pseudomonadati</taxon>
        <taxon>Pseudomonadota</taxon>
        <taxon>Alphaproteobacteria</taxon>
        <taxon>Rhodobacterales</taxon>
        <taxon>Roseobacteraceae</taxon>
        <taxon>Tranquillimonas</taxon>
    </lineage>
</organism>
<keyword evidence="3" id="KW-1185">Reference proteome</keyword>
<gene>
    <name evidence="2" type="ORF">SAMN04488047_11135</name>
</gene>
<name>A0A1I5SIP5_9RHOB</name>
<dbReference type="Proteomes" id="UP000199356">
    <property type="component" value="Unassembled WGS sequence"/>
</dbReference>
<proteinExistence type="predicted"/>
<evidence type="ECO:0000256" key="1">
    <source>
        <dbReference type="SAM" id="Phobius"/>
    </source>
</evidence>
<protein>
    <recommendedName>
        <fullName evidence="4">NADH dehydrogenase subunit C</fullName>
    </recommendedName>
</protein>
<keyword evidence="1" id="KW-0812">Transmembrane</keyword>
<feature type="transmembrane region" description="Helical" evidence="1">
    <location>
        <begin position="7"/>
        <end position="23"/>
    </location>
</feature>
<evidence type="ECO:0000313" key="3">
    <source>
        <dbReference type="Proteomes" id="UP000199356"/>
    </source>
</evidence>
<evidence type="ECO:0000313" key="2">
    <source>
        <dbReference type="EMBL" id="SFP70595.1"/>
    </source>
</evidence>
<keyword evidence="1" id="KW-1133">Transmembrane helix</keyword>
<dbReference type="STRING" id="441119.SAMN04488047_11135"/>
<dbReference type="AlphaFoldDB" id="A0A1I5SIP5"/>
<dbReference type="EMBL" id="FOXA01000011">
    <property type="protein sequence ID" value="SFP70595.1"/>
    <property type="molecule type" value="Genomic_DNA"/>
</dbReference>
<feature type="transmembrane region" description="Helical" evidence="1">
    <location>
        <begin position="35"/>
        <end position="54"/>
    </location>
</feature>
<reference evidence="2 3" key="1">
    <citation type="submission" date="2016-10" db="EMBL/GenBank/DDBJ databases">
        <authorList>
            <person name="de Groot N.N."/>
        </authorList>
    </citation>
    <scope>NUCLEOTIDE SEQUENCE [LARGE SCALE GENOMIC DNA]</scope>
    <source>
        <strain evidence="2 3">DSM 19547</strain>
    </source>
</reference>
<keyword evidence="1" id="KW-0472">Membrane</keyword>